<dbReference type="SMART" id="SM01340">
    <property type="entry name" value="DNA_mis_repair"/>
    <property type="match status" value="1"/>
</dbReference>
<feature type="domain" description="DNA mismatch repair protein S5" evidence="8">
    <location>
        <begin position="212"/>
        <end position="330"/>
    </location>
</feature>
<dbReference type="GO" id="GO:0005524">
    <property type="term" value="F:ATP binding"/>
    <property type="evidence" value="ECO:0007669"/>
    <property type="project" value="InterPro"/>
</dbReference>
<dbReference type="HAMAP" id="MF_00149">
    <property type="entry name" value="DNA_mis_repair"/>
    <property type="match status" value="1"/>
</dbReference>
<dbReference type="InterPro" id="IPR020568">
    <property type="entry name" value="Ribosomal_Su5_D2-typ_SF"/>
</dbReference>
<dbReference type="GO" id="GO:0006298">
    <property type="term" value="P:mismatch repair"/>
    <property type="evidence" value="ECO:0007669"/>
    <property type="project" value="UniProtKB-UniRule"/>
</dbReference>
<evidence type="ECO:0000259" key="8">
    <source>
        <dbReference type="SMART" id="SM01340"/>
    </source>
</evidence>
<dbReference type="PROSITE" id="PS00058">
    <property type="entry name" value="DNA_MISMATCH_REPAIR_1"/>
    <property type="match status" value="1"/>
</dbReference>
<dbReference type="GO" id="GO:0140664">
    <property type="term" value="F:ATP-dependent DNA damage sensor activity"/>
    <property type="evidence" value="ECO:0007669"/>
    <property type="project" value="InterPro"/>
</dbReference>
<dbReference type="OrthoDB" id="9763467at2"/>
<dbReference type="Pfam" id="PF08676">
    <property type="entry name" value="MutL_C"/>
    <property type="match status" value="1"/>
</dbReference>
<proteinExistence type="inferred from homology"/>
<dbReference type="GO" id="GO:0030983">
    <property type="term" value="F:mismatched DNA binding"/>
    <property type="evidence" value="ECO:0007669"/>
    <property type="project" value="InterPro"/>
</dbReference>
<name>A0A432YZQ4_9GAMM</name>
<dbReference type="SMART" id="SM00853">
    <property type="entry name" value="MutL_C"/>
    <property type="match status" value="1"/>
</dbReference>
<dbReference type="InterPro" id="IPR014721">
    <property type="entry name" value="Ribsml_uS5_D2-typ_fold_subgr"/>
</dbReference>
<dbReference type="AlphaFoldDB" id="A0A432YZQ4"/>
<dbReference type="PANTHER" id="PTHR10073">
    <property type="entry name" value="DNA MISMATCH REPAIR PROTEIN MLH, PMS, MUTL"/>
    <property type="match status" value="1"/>
</dbReference>
<evidence type="ECO:0000256" key="3">
    <source>
        <dbReference type="ARBA" id="ARBA00022763"/>
    </source>
</evidence>
<feature type="domain" description="MutL C-terminal dimerisation" evidence="7">
    <location>
        <begin position="412"/>
        <end position="552"/>
    </location>
</feature>
<evidence type="ECO:0000256" key="5">
    <source>
        <dbReference type="HAMAP-Rule" id="MF_00149"/>
    </source>
</evidence>
<dbReference type="Proteomes" id="UP000288058">
    <property type="component" value="Unassembled WGS sequence"/>
</dbReference>
<dbReference type="NCBIfam" id="TIGR00585">
    <property type="entry name" value="mutl"/>
    <property type="match status" value="1"/>
</dbReference>
<dbReference type="PANTHER" id="PTHR10073:SF12">
    <property type="entry name" value="DNA MISMATCH REPAIR PROTEIN MLH1"/>
    <property type="match status" value="1"/>
</dbReference>
<dbReference type="InterPro" id="IPR036890">
    <property type="entry name" value="HATPase_C_sf"/>
</dbReference>
<keyword evidence="10" id="KW-1185">Reference proteome</keyword>
<dbReference type="InterPro" id="IPR013507">
    <property type="entry name" value="DNA_mismatch_S5_2-like"/>
</dbReference>
<feature type="region of interest" description="Disordered" evidence="6">
    <location>
        <begin position="341"/>
        <end position="401"/>
    </location>
</feature>
<dbReference type="InterPro" id="IPR037198">
    <property type="entry name" value="MutL_C_sf"/>
</dbReference>
<dbReference type="Gene3D" id="3.30.1370.100">
    <property type="entry name" value="MutL, C-terminal domain, regulatory subdomain"/>
    <property type="match status" value="1"/>
</dbReference>
<keyword evidence="3 5" id="KW-0227">DNA damage</keyword>
<sequence length="577" mass="64451">MTIQQLPIELANQIAAGEVVERPSSVVKELVENALDAGATQLVLDIEQGGSKRIRIRDNGSGIVKQELTLALSRHATSKIKSLDDLEHIGSLGFRGEALASISSVSRLRLISKPPEQEEAWQAWAEGRDMQVNIEPAAHPDGTTVDIQDLFFNTPARRKFLRTEKTEFSHIDEVIKRIALSRFEVGFQLNHNGKSVRMFPQALSEKQQLQRLAKICGGGFAEQASTIDAVDGDFHLTGWLVPPEHCRHQGDIQYFFVNGRMMRDKLLSHAVRQAYEKYLPNERVPTFVLYFELPSEQVDVNVHPAKHEVRFHRQRQVHDFILTRIEQALMQLVATDSSQSAVSHQHHYGSQEQASEQTSFPSGRTSGGSFLGERKASGSLLPNAAPTQNNRTDTQHRTESGAAIKAEENWRVLTVFCGIYALIRNESSLAWLNLADVHIECVSQKLMQQLQDGLNGQPLLVPVAINLANLPGPASQWPQQALNQCGVVYKCQREQAIIEQMPEMLRQGNVVSGFSNLLTLLTEGAEHKQLANWLAQFAGLESYSLTQAEHWLIQWRSQLSETPSMLQRLSLPGEGHA</sequence>
<dbReference type="RefSeq" id="WP_126781071.1">
    <property type="nucleotide sequence ID" value="NZ_PIQC01000004.1"/>
</dbReference>
<evidence type="ECO:0000256" key="1">
    <source>
        <dbReference type="ARBA" id="ARBA00006082"/>
    </source>
</evidence>
<dbReference type="InterPro" id="IPR020667">
    <property type="entry name" value="DNA_mismatch_repair_MutL"/>
</dbReference>
<dbReference type="InterPro" id="IPR014762">
    <property type="entry name" value="DNA_mismatch_repair_CS"/>
</dbReference>
<dbReference type="FunFam" id="3.30.565.10:FF:000003">
    <property type="entry name" value="DNA mismatch repair endonuclease MutL"/>
    <property type="match status" value="1"/>
</dbReference>
<dbReference type="InterPro" id="IPR038973">
    <property type="entry name" value="MutL/Mlh/Pms-like"/>
</dbReference>
<accession>A0A432YZQ4</accession>
<comment type="caution">
    <text evidence="9">The sequence shown here is derived from an EMBL/GenBank/DDBJ whole genome shotgun (WGS) entry which is preliminary data.</text>
</comment>
<dbReference type="Pfam" id="PF13589">
    <property type="entry name" value="HATPase_c_3"/>
    <property type="match status" value="1"/>
</dbReference>
<keyword evidence="4 5" id="KW-0234">DNA repair</keyword>
<dbReference type="InterPro" id="IPR042121">
    <property type="entry name" value="MutL_C_regsub"/>
</dbReference>
<evidence type="ECO:0000259" key="7">
    <source>
        <dbReference type="SMART" id="SM00853"/>
    </source>
</evidence>
<reference evidence="10" key="1">
    <citation type="journal article" date="2018" name="Front. Microbiol.">
        <title>Genome-Based Analysis Reveals the Taxonomy and Diversity of the Family Idiomarinaceae.</title>
        <authorList>
            <person name="Liu Y."/>
            <person name="Lai Q."/>
            <person name="Shao Z."/>
        </authorList>
    </citation>
    <scope>NUCLEOTIDE SEQUENCE [LARGE SCALE GENOMIC DNA]</scope>
    <source>
        <strain evidence="10">R22</strain>
    </source>
</reference>
<dbReference type="Pfam" id="PF01119">
    <property type="entry name" value="DNA_mis_repair"/>
    <property type="match status" value="1"/>
</dbReference>
<dbReference type="GO" id="GO:0016887">
    <property type="term" value="F:ATP hydrolysis activity"/>
    <property type="evidence" value="ECO:0007669"/>
    <property type="project" value="InterPro"/>
</dbReference>
<evidence type="ECO:0000256" key="2">
    <source>
        <dbReference type="ARBA" id="ARBA00021975"/>
    </source>
</evidence>
<comment type="function">
    <text evidence="5">This protein is involved in the repair of mismatches in DNA. It is required for dam-dependent methyl-directed DNA mismatch repair. May act as a 'molecular matchmaker', a protein that promotes the formation of a stable complex between two or more DNA-binding proteins in an ATP-dependent manner without itself being part of a final effector complex.</text>
</comment>
<dbReference type="EMBL" id="PIQC01000004">
    <property type="protein sequence ID" value="RUO69385.1"/>
    <property type="molecule type" value="Genomic_DNA"/>
</dbReference>
<dbReference type="CDD" id="cd16926">
    <property type="entry name" value="HATPase_MutL-MLH-PMS-like"/>
    <property type="match status" value="1"/>
</dbReference>
<dbReference type="Gene3D" id="3.30.565.10">
    <property type="entry name" value="Histidine kinase-like ATPase, C-terminal domain"/>
    <property type="match status" value="1"/>
</dbReference>
<gene>
    <name evidence="5" type="primary">mutL</name>
    <name evidence="9" type="ORF">CWI78_05545</name>
</gene>
<evidence type="ECO:0000313" key="9">
    <source>
        <dbReference type="EMBL" id="RUO69385.1"/>
    </source>
</evidence>
<evidence type="ECO:0000256" key="6">
    <source>
        <dbReference type="SAM" id="MobiDB-lite"/>
    </source>
</evidence>
<feature type="compositionally biased region" description="Polar residues" evidence="6">
    <location>
        <begin position="341"/>
        <end position="364"/>
    </location>
</feature>
<comment type="similarity">
    <text evidence="1 5">Belongs to the DNA mismatch repair MutL/HexB family.</text>
</comment>
<dbReference type="CDD" id="cd03482">
    <property type="entry name" value="MutL_Trans_MutL"/>
    <property type="match status" value="1"/>
</dbReference>
<dbReference type="SUPFAM" id="SSF55874">
    <property type="entry name" value="ATPase domain of HSP90 chaperone/DNA topoisomerase II/histidine kinase"/>
    <property type="match status" value="1"/>
</dbReference>
<evidence type="ECO:0000313" key="10">
    <source>
        <dbReference type="Proteomes" id="UP000288058"/>
    </source>
</evidence>
<dbReference type="SUPFAM" id="SSF118116">
    <property type="entry name" value="DNA mismatch repair protein MutL"/>
    <property type="match status" value="1"/>
</dbReference>
<evidence type="ECO:0000256" key="4">
    <source>
        <dbReference type="ARBA" id="ARBA00023204"/>
    </source>
</evidence>
<protein>
    <recommendedName>
        <fullName evidence="2 5">DNA mismatch repair protein MutL</fullName>
    </recommendedName>
</protein>
<dbReference type="InterPro" id="IPR002099">
    <property type="entry name" value="MutL/Mlh/PMS"/>
</dbReference>
<dbReference type="SUPFAM" id="SSF54211">
    <property type="entry name" value="Ribosomal protein S5 domain 2-like"/>
    <property type="match status" value="1"/>
</dbReference>
<dbReference type="Gene3D" id="3.30.230.10">
    <property type="match status" value="1"/>
</dbReference>
<organism evidence="9 10">
    <name type="scientific">Idiomarina ramblicola</name>
    <dbReference type="NCBI Taxonomy" id="263724"/>
    <lineage>
        <taxon>Bacteria</taxon>
        <taxon>Pseudomonadati</taxon>
        <taxon>Pseudomonadota</taxon>
        <taxon>Gammaproteobacteria</taxon>
        <taxon>Alteromonadales</taxon>
        <taxon>Idiomarinaceae</taxon>
        <taxon>Idiomarina</taxon>
    </lineage>
</organism>
<dbReference type="GO" id="GO:0032300">
    <property type="term" value="C:mismatch repair complex"/>
    <property type="evidence" value="ECO:0007669"/>
    <property type="project" value="InterPro"/>
</dbReference>
<dbReference type="InterPro" id="IPR014790">
    <property type="entry name" value="MutL_C"/>
</dbReference>